<keyword evidence="12" id="KW-1185">Reference proteome</keyword>
<reference evidence="11 12" key="1">
    <citation type="journal article" date="2020" name="IScience">
        <title>Genome Sequencing of the Endangered Kingdonia uniflora (Circaeasteraceae, Ranunculales) Reveals Potential Mechanisms of Evolutionary Specialization.</title>
        <authorList>
            <person name="Sun Y."/>
            <person name="Deng T."/>
            <person name="Zhang A."/>
            <person name="Moore M.J."/>
            <person name="Landis J.B."/>
            <person name="Lin N."/>
            <person name="Zhang H."/>
            <person name="Zhang X."/>
            <person name="Huang J."/>
            <person name="Zhang X."/>
            <person name="Sun H."/>
            <person name="Wang H."/>
        </authorList>
    </citation>
    <scope>NUCLEOTIDE SEQUENCE [LARGE SCALE GENOMIC DNA]</scope>
    <source>
        <strain evidence="11">TB1705</strain>
        <tissue evidence="11">Leaf</tissue>
    </source>
</reference>
<dbReference type="FunFam" id="3.50.7.10:FF:000007">
    <property type="entry name" value="1-phosphatidylinositol 3-phosphate 5-kinase isoform X1"/>
    <property type="match status" value="1"/>
</dbReference>
<dbReference type="PROSITE" id="PS51455">
    <property type="entry name" value="PIPK"/>
    <property type="match status" value="1"/>
</dbReference>
<dbReference type="GO" id="GO:0005524">
    <property type="term" value="F:ATP binding"/>
    <property type="evidence" value="ECO:0007669"/>
    <property type="project" value="UniProtKB-UniRule"/>
</dbReference>
<dbReference type="Gene3D" id="3.30.810.10">
    <property type="entry name" value="2-Layer Sandwich"/>
    <property type="match status" value="1"/>
</dbReference>
<comment type="subunit">
    <text evidence="6">Component of the PI(3,5)P2 regulatory complex at least composed of ATG18, SAC/FIG4, FAB1 and VAC14.</text>
</comment>
<dbReference type="FunFam" id="3.30.810.10:FF:000001">
    <property type="entry name" value="1-phosphatidylinositol 3-phosphate 5-kinase FAB1"/>
    <property type="match status" value="1"/>
</dbReference>
<gene>
    <name evidence="11" type="ORF">GIB67_019449</name>
</gene>
<dbReference type="InterPro" id="IPR044769">
    <property type="entry name" value="PIKfyve_PIPKc"/>
</dbReference>
<dbReference type="PANTHER" id="PTHR45748">
    <property type="entry name" value="1-PHOSPHATIDYLINOSITOL 3-PHOSPHATE 5-KINASE-RELATED"/>
    <property type="match status" value="1"/>
</dbReference>
<evidence type="ECO:0000256" key="6">
    <source>
        <dbReference type="ARBA" id="ARBA00023464"/>
    </source>
</evidence>
<dbReference type="FunFam" id="3.30.800.10:FF:000007">
    <property type="entry name" value="Putative 1-phosphatidylinositol-4-phosphate 5-kinase/ zinc ion binding family"/>
    <property type="match status" value="1"/>
</dbReference>
<evidence type="ECO:0000259" key="10">
    <source>
        <dbReference type="PROSITE" id="PS51455"/>
    </source>
</evidence>
<feature type="domain" description="PIPK" evidence="10">
    <location>
        <begin position="1276"/>
        <end position="1593"/>
    </location>
</feature>
<dbReference type="GO" id="GO:0046854">
    <property type="term" value="P:phosphatidylinositol phosphate biosynthetic process"/>
    <property type="evidence" value="ECO:0007669"/>
    <property type="project" value="TreeGrafter"/>
</dbReference>
<dbReference type="EMBL" id="JACGCM010001222">
    <property type="protein sequence ID" value="KAF6158410.1"/>
    <property type="molecule type" value="Genomic_DNA"/>
</dbReference>
<protein>
    <recommendedName>
        <fullName evidence="1">1-phosphatidylinositol-3-phosphate 5-kinase</fullName>
        <ecNumber evidence="1">2.7.1.150</ecNumber>
    </recommendedName>
    <alternativeName>
        <fullName evidence="7">Phosphatidylinositol 3-phosphate 5-kinase type III</fullName>
    </alternativeName>
</protein>
<dbReference type="OrthoDB" id="158357at2759"/>
<dbReference type="InterPro" id="IPR027484">
    <property type="entry name" value="PInositol-4-P-5-kinase_N"/>
</dbReference>
<organism evidence="11 12">
    <name type="scientific">Kingdonia uniflora</name>
    <dbReference type="NCBI Taxonomy" id="39325"/>
    <lineage>
        <taxon>Eukaryota</taxon>
        <taxon>Viridiplantae</taxon>
        <taxon>Streptophyta</taxon>
        <taxon>Embryophyta</taxon>
        <taxon>Tracheophyta</taxon>
        <taxon>Spermatophyta</taxon>
        <taxon>Magnoliopsida</taxon>
        <taxon>Ranunculales</taxon>
        <taxon>Circaeasteraceae</taxon>
        <taxon>Kingdonia</taxon>
    </lineage>
</organism>
<dbReference type="SUPFAM" id="SSF56104">
    <property type="entry name" value="SAICAR synthase-like"/>
    <property type="match status" value="1"/>
</dbReference>
<keyword evidence="4 8" id="KW-0418">Kinase</keyword>
<proteinExistence type="predicted"/>
<evidence type="ECO:0000256" key="9">
    <source>
        <dbReference type="SAM" id="MobiDB-lite"/>
    </source>
</evidence>
<dbReference type="Gene3D" id="3.50.7.10">
    <property type="entry name" value="GroEL"/>
    <property type="match status" value="1"/>
</dbReference>
<dbReference type="Gene3D" id="3.30.800.10">
    <property type="entry name" value="Phosphatidylinositol Phosphate Kinase II Beta"/>
    <property type="match status" value="1"/>
</dbReference>
<keyword evidence="2 8" id="KW-0808">Transferase</keyword>
<evidence type="ECO:0000256" key="4">
    <source>
        <dbReference type="ARBA" id="ARBA00022777"/>
    </source>
</evidence>
<dbReference type="EC" id="2.7.1.150" evidence="1"/>
<dbReference type="InterPro" id="IPR002498">
    <property type="entry name" value="PInositol-4-P-4/5-kinase_core"/>
</dbReference>
<dbReference type="Pfam" id="PF00118">
    <property type="entry name" value="Cpn60_TCP1"/>
    <property type="match status" value="1"/>
</dbReference>
<dbReference type="CDD" id="cd17300">
    <property type="entry name" value="PIPKc_PIKfyve"/>
    <property type="match status" value="1"/>
</dbReference>
<dbReference type="GO" id="GO:0010008">
    <property type="term" value="C:endosome membrane"/>
    <property type="evidence" value="ECO:0007669"/>
    <property type="project" value="TreeGrafter"/>
</dbReference>
<dbReference type="PANTHER" id="PTHR45748:SF4">
    <property type="entry name" value="1-PHOSPHATIDYLINOSITOL-3-PHOSPHATE 5-KINASE FAB1D-RELATED"/>
    <property type="match status" value="1"/>
</dbReference>
<keyword evidence="3 8" id="KW-0547">Nucleotide-binding</keyword>
<accession>A0A7J7MUF7</accession>
<dbReference type="GO" id="GO:0000285">
    <property type="term" value="F:1-phosphatidylinositol-3-phosphate 5-kinase activity"/>
    <property type="evidence" value="ECO:0007669"/>
    <property type="project" value="UniProtKB-EC"/>
</dbReference>
<dbReference type="InterPro" id="IPR027409">
    <property type="entry name" value="GroEL-like_apical_dom_sf"/>
</dbReference>
<evidence type="ECO:0000313" key="12">
    <source>
        <dbReference type="Proteomes" id="UP000541444"/>
    </source>
</evidence>
<dbReference type="InterPro" id="IPR027483">
    <property type="entry name" value="PInositol-4-P-4/5-kinase_C_sf"/>
</dbReference>
<dbReference type="SUPFAM" id="SSF52029">
    <property type="entry name" value="GroEL apical domain-like"/>
    <property type="match status" value="1"/>
</dbReference>
<keyword evidence="5 8" id="KW-0067">ATP-binding</keyword>
<sequence length="1602" mass="180470">MRVGPTRASASVFLSNFHFFSLKSQCLFLFFASFKRESESERENPSNQQQWCSKIASKSLLVALKDFFIQMQINRVCHACGLEEGEKEVSSSKFCEERYEQEESINGDSWSSYATPLVISPSISMKSNDSFVSSCSELLAESNMEGREDVSKGALDTGQEGFDDYVKRKFEFHAGNDTYSLDYSTLKDIEILGCSDGSEGTKNGVDTWRAELSNRFDIDTDPVIWLPPEPEDLEDDIEGSVANNDDDDECGYDTNWGQPSSLSSKEGSRTLRLKLERQKAIIGLMNGEFKKLVRRLLALEGVPVSEKDGEDWVDIVIYLSWEASLLLKPDDIDGKIIYPEDYVKVKCIATGLRNQSFCKSGKRAVRDALSDVVNSLVFKKNAAHKHMPTNYNNPSVLLLRGMLGQSSTGLSSFVSMDQEQDNVKSVIEMIEMCHPNLVLVEKVVSRDVQESLLAKEITLVLEMKLRRLERIALFTGLQIVSSADNLMSQKLKLCKSFHFEKFVEEYKEGAKKPSKILMFLEGFPRSLGCTVLLKGAHSDELKKVKRVVTFAVDVAYHLFLEISFIVDQRAMFSSVVNIPISDGGFDGQTSAAYGGISLIHEREAFNDKMESTLHPGQLFSSLSTSLKKIIRDTSALATYFGFMESEPDSRNPVVCPRIASFEEIDIVDSVELRCGESVDAQSILFLMSSRSVVKGTTCEKSHLFRIKYYRNFDMSLGQFLRDKLLHQMNWCTGCNDLPEAHVYYYMHQNTKLTVRVHQLSTELSLPGEAKGRLWMWRRCLKCETEKRNHGFARRVVMSNAASGLSFGKFLELGFSTQSTYNNLSRCEHSLQNNYVHFYGLGPMVAMFKYSPIDIYAVSMPPLILEFKNPIGQDWIKREAENVFRKGMSLFADVAKALQKMESGYGSSVSNPPMNVTCLIKKLSEAKEMLMQEKSDFEVQVQKVTDKNERLGQALYEALNLNCLIQEIVLESYVWDQRLHLLVRSDSKIYNDTSTDKSMHEEPLQQGKKYVNNSGVIMEEKGNNLVYTDTTLIASVTDDVINNISNVKVELEIKLDEKPTENANSSDAEGSPITASLHTDDSLLDGVLNDPSLGKDSSTDLSNSNFPLCKENSRDECFPTSDPLKVDKTLETTITHLNTNSVATGYKGSIPNFKDSEHWAWAPFLETYKAYRNDISRGFSEKFEFILSYVPKHLSSARQLITEEGCRLHVSLGPDDHVVSAYEGEPTSVIACVLALLENRHSSTERLVEKGAKNEKGEDVRTNENARSIASSDVSVASSYWSSSGSLDSQDTTFSGESISSEELQTSSFDGPYLVDSLLSLKNLHKEIGKPLLRGKYSVVCLYADQFRALRKRCCPCELDYIASLSRCKNWDAKGGKSGSLFVKTLDDRFIVKQIQKTELDSFLMFGLEYFKYVNQSLSSGSQTCLAKILGIYQVTIKQSKSGKDLKYDVMVMENLTFGRNITRLYDLKGARHRYSTDPDGLGKVLLDENFVEEMDLSPLYVNGKTKQLLQRAVWNDTSFLTSINVMDYSLLVGVDTENHELVCGIIDYLRQYTWDKQLETWAKSSIATKNVPPTVISPKEYKKRFRKFMSTYILSVPDHSDS</sequence>
<evidence type="ECO:0000256" key="5">
    <source>
        <dbReference type="ARBA" id="ARBA00022840"/>
    </source>
</evidence>
<evidence type="ECO:0000256" key="7">
    <source>
        <dbReference type="ARBA" id="ARBA00077223"/>
    </source>
</evidence>
<dbReference type="Pfam" id="PF01504">
    <property type="entry name" value="PIP5K"/>
    <property type="match status" value="2"/>
</dbReference>
<dbReference type="SMART" id="SM00330">
    <property type="entry name" value="PIPKc"/>
    <property type="match status" value="1"/>
</dbReference>
<dbReference type="Proteomes" id="UP000541444">
    <property type="component" value="Unassembled WGS sequence"/>
</dbReference>
<feature type="compositionally biased region" description="Basic and acidic residues" evidence="9">
    <location>
        <begin position="1244"/>
        <end position="1263"/>
    </location>
</feature>
<dbReference type="InterPro" id="IPR002423">
    <property type="entry name" value="Cpn60/GroEL/TCP-1"/>
</dbReference>
<evidence type="ECO:0000256" key="3">
    <source>
        <dbReference type="ARBA" id="ARBA00022741"/>
    </source>
</evidence>
<name>A0A7J7MUF7_9MAGN</name>
<comment type="caution">
    <text evidence="11">The sequence shown here is derived from an EMBL/GenBank/DDBJ whole genome shotgun (WGS) entry which is preliminary data.</text>
</comment>
<evidence type="ECO:0000313" key="11">
    <source>
        <dbReference type="EMBL" id="KAF6158410.1"/>
    </source>
</evidence>
<evidence type="ECO:0000256" key="1">
    <source>
        <dbReference type="ARBA" id="ARBA00012009"/>
    </source>
</evidence>
<evidence type="ECO:0000256" key="2">
    <source>
        <dbReference type="ARBA" id="ARBA00022679"/>
    </source>
</evidence>
<evidence type="ECO:0000256" key="8">
    <source>
        <dbReference type="PROSITE-ProRule" id="PRU00781"/>
    </source>
</evidence>
<feature type="region of interest" description="Disordered" evidence="9">
    <location>
        <begin position="1244"/>
        <end position="1264"/>
    </location>
</feature>